<accession>A0A8C5TLZ1</accession>
<reference evidence="1" key="2">
    <citation type="submission" date="2025-09" db="UniProtKB">
        <authorList>
            <consortium name="Ensembl"/>
        </authorList>
    </citation>
    <scope>IDENTIFICATION</scope>
</reference>
<dbReference type="AlphaFoldDB" id="A0A8C5TLZ1"/>
<dbReference type="Proteomes" id="UP000694560">
    <property type="component" value="Unplaced"/>
</dbReference>
<evidence type="ECO:0000313" key="1">
    <source>
        <dbReference type="Ensembl" id="ENSMCSP00000008992.1"/>
    </source>
</evidence>
<name>A0A8C5TLZ1_9PASS</name>
<keyword evidence="2" id="KW-1185">Reference proteome</keyword>
<dbReference type="Ensembl" id="ENSMCST00000009211.1">
    <property type="protein sequence ID" value="ENSMCSP00000008992.1"/>
    <property type="gene ID" value="ENSMCSG00000006392.1"/>
</dbReference>
<reference evidence="1" key="1">
    <citation type="submission" date="2025-08" db="UniProtKB">
        <authorList>
            <consortium name="Ensembl"/>
        </authorList>
    </citation>
    <scope>IDENTIFICATION</scope>
</reference>
<protein>
    <submittedName>
        <fullName evidence="1">Uncharacterized protein</fullName>
    </submittedName>
</protein>
<sequence length="95" mass="10740">MFSVNKLEPLCTQPVATSKKNKTTHVQFNPAYPVILVGDEQGLITCLKLSPNLRKKPKEKKGKDVKKGPEVEIEKLEKLLSLVRDPRTKKEEKGE</sequence>
<dbReference type="OrthoDB" id="10261376at2759"/>
<evidence type="ECO:0000313" key="2">
    <source>
        <dbReference type="Proteomes" id="UP000694560"/>
    </source>
</evidence>
<organism evidence="1 2">
    <name type="scientific">Malurus cyaneus samueli</name>
    <dbReference type="NCBI Taxonomy" id="2593467"/>
    <lineage>
        <taxon>Eukaryota</taxon>
        <taxon>Metazoa</taxon>
        <taxon>Chordata</taxon>
        <taxon>Craniata</taxon>
        <taxon>Vertebrata</taxon>
        <taxon>Euteleostomi</taxon>
        <taxon>Archelosauria</taxon>
        <taxon>Archosauria</taxon>
        <taxon>Dinosauria</taxon>
        <taxon>Saurischia</taxon>
        <taxon>Theropoda</taxon>
        <taxon>Coelurosauria</taxon>
        <taxon>Aves</taxon>
        <taxon>Neognathae</taxon>
        <taxon>Neoaves</taxon>
        <taxon>Telluraves</taxon>
        <taxon>Australaves</taxon>
        <taxon>Passeriformes</taxon>
        <taxon>Meliphagoidea</taxon>
        <taxon>Maluridae</taxon>
        <taxon>Malurus</taxon>
    </lineage>
</organism>
<proteinExistence type="predicted"/>